<dbReference type="Proteomes" id="UP001595690">
    <property type="component" value="Unassembled WGS sequence"/>
</dbReference>
<evidence type="ECO:0000256" key="7">
    <source>
        <dbReference type="SAM" id="SignalP"/>
    </source>
</evidence>
<feature type="compositionally biased region" description="Gly residues" evidence="5">
    <location>
        <begin position="1009"/>
        <end position="1018"/>
    </location>
</feature>
<evidence type="ECO:0000313" key="10">
    <source>
        <dbReference type="Proteomes" id="UP001595690"/>
    </source>
</evidence>
<feature type="signal peptide" evidence="7">
    <location>
        <begin position="1"/>
        <end position="33"/>
    </location>
</feature>
<keyword evidence="3" id="KW-0964">Secreted</keyword>
<comment type="subcellular location">
    <subcellularLocation>
        <location evidence="1">Secreted</location>
    </subcellularLocation>
</comment>
<feature type="chain" id="PRO_5046438162" evidence="7">
    <location>
        <begin position="34"/>
        <end position="1055"/>
    </location>
</feature>
<dbReference type="EMBL" id="JBHRZI010000057">
    <property type="protein sequence ID" value="MFC3899097.1"/>
    <property type="molecule type" value="Genomic_DNA"/>
</dbReference>
<sequence>MSDRPVRRGLLRFTAMATAALLAFGGATTGALALEPETPTSTVEPTPTSEPSAPPSTTDPTLPPTSTTEPAPPSSSDPAPPSSTPSSEPSTQPPAPTTSAETPKAPSQPTPGEQKNEPQKPAAELPNLKVTASIDKTHYQSHEPVRLKITVTNQSSFAAERVRASAWGIQVPYESWGDFVYPGTTLAPGETRTIEVAGSIATLNGDKLDVSGYVLAEVGDVNQNDNHFHLNATVTQTVGNAGGLVYADVNRNGKPDAGEPIEGAKVSIYGGSPTAEHRTTTDANGRFSFTGIPTGTYYNPYYELPGGWVVHIPAGQESFTVAPNQTAELVGRAERPYSELLTAKASLNKSTYAYPGNARISLTLSNISQYALTGIQAGCNRIGDSNHLGYGPEWNAIFDKGVDLAPGETKSFTITEAIPEGAAKAGVVWLACDFQPNPGWNTDGPNASAKAAVTGGKGNVTMSLADDKNENHIRDAGEEVAGLKIVLVHPDTGAQVAEGVSDSTGTLTIVDVPVGTYRAVILGPWDFRYGPGADEVPVVGWGTNIFVGLKPGPGPADIRATVKFDKTRYESHETVRMSLTVTNIGPRTAEKVRMYSSPYALNIPDAQWGDFAPSGPGVQIPAGESRTFEGSGTIRDFNNGRLTVFGAVDFLGRSNPTYSTYHGDAEIVQTKGAITGVAYTDKNRNGQQDAGEAAAGVVVEANGGAPYGYVKTTTDAEGRYSFNDLPSGDYYVNYTFADGWVVHYDSTETKIRVQPGAPVHLIGRGERPYTESLSAKLELDQDVYEPGEAAKITITLTNRGDRALSGITAWCNRVGNENQLGGTPSGGAPGGWGELLPPGKGVTVGAGETKTFIAIERVPEAALTYGSVVASCGFAPYAGWNTDAAEASDTARVPGGFGSLKGELYYDRNGNWMVDPGEALGNTRIVLHDREQGIDVAETVSDDKGNVHFAKVPAGDFWARVDGPWKFEGEWGGHVQVFADRESNSGFPVVPVPKPAPGDGGHTTPPVSAGGGGAGGSGDALAKTGASVLGLGLVGALLVAFGFGASVLGRRRQTV</sequence>
<dbReference type="PROSITE" id="PS51318">
    <property type="entry name" value="TAT"/>
    <property type="match status" value="1"/>
</dbReference>
<organism evidence="9 10">
    <name type="scientific">Lentzea rhizosphaerae</name>
    <dbReference type="NCBI Taxonomy" id="2041025"/>
    <lineage>
        <taxon>Bacteria</taxon>
        <taxon>Bacillati</taxon>
        <taxon>Actinomycetota</taxon>
        <taxon>Actinomycetes</taxon>
        <taxon>Pseudonocardiales</taxon>
        <taxon>Pseudonocardiaceae</taxon>
        <taxon>Lentzea</taxon>
    </lineage>
</organism>
<feature type="transmembrane region" description="Helical" evidence="6">
    <location>
        <begin position="1028"/>
        <end position="1049"/>
    </location>
</feature>
<feature type="region of interest" description="Disordered" evidence="5">
    <location>
        <begin position="991"/>
        <end position="1018"/>
    </location>
</feature>
<keyword evidence="10" id="KW-1185">Reference proteome</keyword>
<dbReference type="InterPro" id="IPR033764">
    <property type="entry name" value="Sdr_B"/>
</dbReference>
<gene>
    <name evidence="9" type="ORF">ACFOWZ_47190</name>
</gene>
<comment type="similarity">
    <text evidence="2">Belongs to the serine-aspartate repeat-containing protein (SDr) family.</text>
</comment>
<dbReference type="RefSeq" id="WP_382381105.1">
    <property type="nucleotide sequence ID" value="NZ_JBHRZI010000057.1"/>
</dbReference>
<keyword evidence="6" id="KW-1133">Transmembrane helix</keyword>
<dbReference type="PANTHER" id="PTHR36108">
    <property type="entry name" value="COLOSSIN-B-RELATED"/>
    <property type="match status" value="1"/>
</dbReference>
<dbReference type="Pfam" id="PF17210">
    <property type="entry name" value="SdrD_B"/>
    <property type="match status" value="2"/>
</dbReference>
<comment type="caution">
    <text evidence="9">The sequence shown here is derived from an EMBL/GenBank/DDBJ whole genome shotgun (WGS) entry which is preliminary data.</text>
</comment>
<dbReference type="SUPFAM" id="SSF117074">
    <property type="entry name" value="Hypothetical protein PA1324"/>
    <property type="match status" value="4"/>
</dbReference>
<reference evidence="10" key="1">
    <citation type="journal article" date="2019" name="Int. J. Syst. Evol. Microbiol.">
        <title>The Global Catalogue of Microorganisms (GCM) 10K type strain sequencing project: providing services to taxonomists for standard genome sequencing and annotation.</title>
        <authorList>
            <consortium name="The Broad Institute Genomics Platform"/>
            <consortium name="The Broad Institute Genome Sequencing Center for Infectious Disease"/>
            <person name="Wu L."/>
            <person name="Ma J."/>
        </authorList>
    </citation>
    <scope>NUCLEOTIDE SEQUENCE [LARGE SCALE GENOMIC DNA]</scope>
    <source>
        <strain evidence="10">CGMCC 4.7405</strain>
    </source>
</reference>
<feature type="domain" description="SD-repeat containing protein B" evidence="8">
    <location>
        <begin position="241"/>
        <end position="301"/>
    </location>
</feature>
<evidence type="ECO:0000256" key="6">
    <source>
        <dbReference type="SAM" id="Phobius"/>
    </source>
</evidence>
<feature type="domain" description="SD-repeat containing protein B" evidence="8">
    <location>
        <begin position="677"/>
        <end position="742"/>
    </location>
</feature>
<dbReference type="InterPro" id="IPR013783">
    <property type="entry name" value="Ig-like_fold"/>
</dbReference>
<evidence type="ECO:0000256" key="5">
    <source>
        <dbReference type="SAM" id="MobiDB-lite"/>
    </source>
</evidence>
<dbReference type="PANTHER" id="PTHR36108:SF13">
    <property type="entry name" value="COLOSSIN-B-RELATED"/>
    <property type="match status" value="1"/>
</dbReference>
<evidence type="ECO:0000256" key="4">
    <source>
        <dbReference type="ARBA" id="ARBA00022729"/>
    </source>
</evidence>
<feature type="compositionally biased region" description="Low complexity" evidence="5">
    <location>
        <begin position="32"/>
        <end position="69"/>
    </location>
</feature>
<dbReference type="Gene3D" id="2.60.40.10">
    <property type="entry name" value="Immunoglobulins"/>
    <property type="match status" value="5"/>
</dbReference>
<feature type="compositionally biased region" description="Low complexity" evidence="5">
    <location>
        <begin position="97"/>
        <end position="107"/>
    </location>
</feature>
<proteinExistence type="inferred from homology"/>
<evidence type="ECO:0000313" key="9">
    <source>
        <dbReference type="EMBL" id="MFC3899097.1"/>
    </source>
</evidence>
<evidence type="ECO:0000256" key="3">
    <source>
        <dbReference type="ARBA" id="ARBA00022525"/>
    </source>
</evidence>
<keyword evidence="6" id="KW-0472">Membrane</keyword>
<feature type="compositionally biased region" description="Pro residues" evidence="5">
    <location>
        <begin position="70"/>
        <end position="83"/>
    </location>
</feature>
<evidence type="ECO:0000256" key="1">
    <source>
        <dbReference type="ARBA" id="ARBA00004613"/>
    </source>
</evidence>
<accession>A0ABV8CAM4</accession>
<keyword evidence="4 7" id="KW-0732">Signal</keyword>
<protein>
    <submittedName>
        <fullName evidence="9">SdrD B-like domain-containing protein</fullName>
    </submittedName>
</protein>
<evidence type="ECO:0000256" key="2">
    <source>
        <dbReference type="ARBA" id="ARBA00007257"/>
    </source>
</evidence>
<evidence type="ECO:0000259" key="8">
    <source>
        <dbReference type="Pfam" id="PF17210"/>
    </source>
</evidence>
<name>A0ABV8CAM4_9PSEU</name>
<feature type="region of interest" description="Disordered" evidence="5">
    <location>
        <begin position="32"/>
        <end position="126"/>
    </location>
</feature>
<dbReference type="InterPro" id="IPR006311">
    <property type="entry name" value="TAT_signal"/>
</dbReference>
<keyword evidence="6" id="KW-0812">Transmembrane</keyword>